<gene>
    <name evidence="2" type="ORF">SETIT_9G273000v2</name>
</gene>
<organism evidence="2">
    <name type="scientific">Setaria italica</name>
    <name type="common">Foxtail millet</name>
    <name type="synonym">Panicum italicum</name>
    <dbReference type="NCBI Taxonomy" id="4555"/>
    <lineage>
        <taxon>Eukaryota</taxon>
        <taxon>Viridiplantae</taxon>
        <taxon>Streptophyta</taxon>
        <taxon>Embryophyta</taxon>
        <taxon>Tracheophyta</taxon>
        <taxon>Spermatophyta</taxon>
        <taxon>Magnoliopsida</taxon>
        <taxon>Liliopsida</taxon>
        <taxon>Poales</taxon>
        <taxon>Poaceae</taxon>
        <taxon>PACMAD clade</taxon>
        <taxon>Panicoideae</taxon>
        <taxon>Panicodae</taxon>
        <taxon>Paniceae</taxon>
        <taxon>Cenchrinae</taxon>
        <taxon>Setaria</taxon>
    </lineage>
</organism>
<reference evidence="2" key="1">
    <citation type="journal article" date="2012" name="Nat. Biotechnol.">
        <title>Reference genome sequence of the model plant Setaria.</title>
        <authorList>
            <person name="Bennetzen J.L."/>
            <person name="Schmutz J."/>
            <person name="Wang H."/>
            <person name="Percifield R."/>
            <person name="Hawkins J."/>
            <person name="Pontaroli A.C."/>
            <person name="Estep M."/>
            <person name="Feng L."/>
            <person name="Vaughn J.N."/>
            <person name="Grimwood J."/>
            <person name="Jenkins J."/>
            <person name="Barry K."/>
            <person name="Lindquist E."/>
            <person name="Hellsten U."/>
            <person name="Deshpande S."/>
            <person name="Wang X."/>
            <person name="Wu X."/>
            <person name="Mitros T."/>
            <person name="Triplett J."/>
            <person name="Yang X."/>
            <person name="Ye C.Y."/>
            <person name="Mauro-Herrera M."/>
            <person name="Wang L."/>
            <person name="Li P."/>
            <person name="Sharma M."/>
            <person name="Sharma R."/>
            <person name="Ronald P.C."/>
            <person name="Panaud O."/>
            <person name="Kellogg E.A."/>
            <person name="Brutnell T.P."/>
            <person name="Doust A.N."/>
            <person name="Tuskan G.A."/>
            <person name="Rokhsar D."/>
            <person name="Devos K.M."/>
        </authorList>
    </citation>
    <scope>NUCLEOTIDE SEQUENCE [LARGE SCALE GENOMIC DNA]</scope>
    <source>
        <strain evidence="2">Yugu1</strain>
    </source>
</reference>
<name>A0A368SL59_SETIT</name>
<feature type="compositionally biased region" description="Gly residues" evidence="1">
    <location>
        <begin position="1"/>
        <end position="12"/>
    </location>
</feature>
<reference evidence="2" key="2">
    <citation type="submission" date="2015-07" db="EMBL/GenBank/DDBJ databases">
        <authorList>
            <person name="Noorani M."/>
        </authorList>
    </citation>
    <scope>NUCLEOTIDE SEQUENCE</scope>
    <source>
        <strain evidence="2">Yugu1</strain>
    </source>
</reference>
<sequence>MNSGRKFGGGRPPTGTPSLALSSTIQPMESVNSGSDNNQKS</sequence>
<dbReference type="AlphaFoldDB" id="A0A368SL59"/>
<accession>A0A368SL59</accession>
<proteinExistence type="predicted"/>
<feature type="compositionally biased region" description="Polar residues" evidence="1">
    <location>
        <begin position="16"/>
        <end position="41"/>
    </location>
</feature>
<evidence type="ECO:0000313" key="2">
    <source>
        <dbReference type="EMBL" id="RCV43162.1"/>
    </source>
</evidence>
<protein>
    <submittedName>
        <fullName evidence="2">Uncharacterized protein</fullName>
    </submittedName>
</protein>
<feature type="region of interest" description="Disordered" evidence="1">
    <location>
        <begin position="1"/>
        <end position="41"/>
    </location>
</feature>
<dbReference type="EMBL" id="CM003536">
    <property type="protein sequence ID" value="RCV43162.1"/>
    <property type="molecule type" value="Genomic_DNA"/>
</dbReference>
<evidence type="ECO:0000256" key="1">
    <source>
        <dbReference type="SAM" id="MobiDB-lite"/>
    </source>
</evidence>